<dbReference type="RefSeq" id="WP_238198835.1">
    <property type="nucleotide sequence ID" value="NZ_BPQZ01000027.1"/>
</dbReference>
<proteinExistence type="predicted"/>
<gene>
    <name evidence="1" type="ORF">GCM10007890_37210</name>
</gene>
<evidence type="ECO:0000313" key="2">
    <source>
        <dbReference type="Proteomes" id="UP001157440"/>
    </source>
</evidence>
<dbReference type="Proteomes" id="UP001157440">
    <property type="component" value="Unassembled WGS sequence"/>
</dbReference>
<accession>A0AA37TI30</accession>
<protein>
    <submittedName>
        <fullName evidence="1">Uncharacterized protein</fullName>
    </submittedName>
</protein>
<sequence>MDNQSHHKLYNIFMHRHKPALHCAVRQDWPVPKFIGPEMWMYSGTMSESEPLPGFDVQAAQQAGRMLSYYVFTSLARR</sequence>
<dbReference type="EMBL" id="BSPL01000018">
    <property type="protein sequence ID" value="GLS71708.1"/>
    <property type="molecule type" value="Genomic_DNA"/>
</dbReference>
<dbReference type="AlphaFoldDB" id="A0AA37TI30"/>
<reference evidence="2" key="1">
    <citation type="journal article" date="2019" name="Int. J. Syst. Evol. Microbiol.">
        <title>The Global Catalogue of Microorganisms (GCM) 10K type strain sequencing project: providing services to taxonomists for standard genome sequencing and annotation.</title>
        <authorList>
            <consortium name="The Broad Institute Genomics Platform"/>
            <consortium name="The Broad Institute Genome Sequencing Center for Infectious Disease"/>
            <person name="Wu L."/>
            <person name="Ma J."/>
        </authorList>
    </citation>
    <scope>NUCLEOTIDE SEQUENCE [LARGE SCALE GENOMIC DNA]</scope>
    <source>
        <strain evidence="2">NBRC 103632</strain>
    </source>
</reference>
<comment type="caution">
    <text evidence="1">The sequence shown here is derived from an EMBL/GenBank/DDBJ whole genome shotgun (WGS) entry which is preliminary data.</text>
</comment>
<organism evidence="1 2">
    <name type="scientific">Methylobacterium tardum</name>
    <dbReference type="NCBI Taxonomy" id="374432"/>
    <lineage>
        <taxon>Bacteria</taxon>
        <taxon>Pseudomonadati</taxon>
        <taxon>Pseudomonadota</taxon>
        <taxon>Alphaproteobacteria</taxon>
        <taxon>Hyphomicrobiales</taxon>
        <taxon>Methylobacteriaceae</taxon>
        <taxon>Methylobacterium</taxon>
    </lineage>
</organism>
<keyword evidence="2" id="KW-1185">Reference proteome</keyword>
<evidence type="ECO:0000313" key="1">
    <source>
        <dbReference type="EMBL" id="GLS71708.1"/>
    </source>
</evidence>
<name>A0AA37TI30_9HYPH</name>